<feature type="domain" description="Nucleotidyl transferase" evidence="9">
    <location>
        <begin position="2"/>
        <end position="235"/>
    </location>
</feature>
<dbReference type="Gene3D" id="3.90.550.10">
    <property type="entry name" value="Spore Coat Polysaccharide Biosynthesis Protein SpsA, Chain A"/>
    <property type="match status" value="1"/>
</dbReference>
<keyword evidence="5" id="KW-0548">Nucleotidyltransferase</keyword>
<evidence type="ECO:0000256" key="8">
    <source>
        <dbReference type="ARBA" id="ARBA00049336"/>
    </source>
</evidence>
<dbReference type="InterPro" id="IPR005835">
    <property type="entry name" value="NTP_transferase_dom"/>
</dbReference>
<gene>
    <name evidence="10" type="ORF">SAMN06275492_1587</name>
</gene>
<keyword evidence="6" id="KW-0479">Metal-binding</keyword>
<dbReference type="InterPro" id="IPR029044">
    <property type="entry name" value="Nucleotide-diphossugar_trans"/>
</dbReference>
<dbReference type="PANTHER" id="PTHR43532">
    <property type="entry name" value="GLUCOSE-1-PHOSPHATE THYMIDYLYLTRANSFERASE"/>
    <property type="match status" value="1"/>
</dbReference>
<dbReference type="EMBL" id="FXBB01000058">
    <property type="protein sequence ID" value="SMG51795.1"/>
    <property type="molecule type" value="Genomic_DNA"/>
</dbReference>
<evidence type="ECO:0000313" key="10">
    <source>
        <dbReference type="EMBL" id="SMG51795.1"/>
    </source>
</evidence>
<evidence type="ECO:0000256" key="4">
    <source>
        <dbReference type="ARBA" id="ARBA00022679"/>
    </source>
</evidence>
<evidence type="ECO:0000313" key="11">
    <source>
        <dbReference type="Proteomes" id="UP000193355"/>
    </source>
</evidence>
<comment type="similarity">
    <text evidence="2">Belongs to the glucose-1-phosphate thymidylyltransferase family.</text>
</comment>
<evidence type="ECO:0000256" key="6">
    <source>
        <dbReference type="ARBA" id="ARBA00022723"/>
    </source>
</evidence>
<name>A0A1X7LDE9_9BACT</name>
<dbReference type="GO" id="GO:0008879">
    <property type="term" value="F:glucose-1-phosphate thymidylyltransferase activity"/>
    <property type="evidence" value="ECO:0007669"/>
    <property type="project" value="UniProtKB-EC"/>
</dbReference>
<evidence type="ECO:0000256" key="7">
    <source>
        <dbReference type="ARBA" id="ARBA00022842"/>
    </source>
</evidence>
<evidence type="ECO:0000256" key="1">
    <source>
        <dbReference type="ARBA" id="ARBA00001946"/>
    </source>
</evidence>
<comment type="catalytic activity">
    <reaction evidence="8">
        <text>dTTP + alpha-D-glucose 1-phosphate + H(+) = dTDP-alpha-D-glucose + diphosphate</text>
        <dbReference type="Rhea" id="RHEA:15225"/>
        <dbReference type="ChEBI" id="CHEBI:15378"/>
        <dbReference type="ChEBI" id="CHEBI:33019"/>
        <dbReference type="ChEBI" id="CHEBI:37568"/>
        <dbReference type="ChEBI" id="CHEBI:57477"/>
        <dbReference type="ChEBI" id="CHEBI:58601"/>
        <dbReference type="EC" id="2.7.7.24"/>
    </reaction>
</comment>
<dbReference type="Pfam" id="PF00483">
    <property type="entry name" value="NTP_transferase"/>
    <property type="match status" value="1"/>
</dbReference>
<dbReference type="EC" id="2.7.7.24" evidence="3"/>
<evidence type="ECO:0000256" key="2">
    <source>
        <dbReference type="ARBA" id="ARBA00010480"/>
    </source>
</evidence>
<evidence type="ECO:0000259" key="9">
    <source>
        <dbReference type="Pfam" id="PF00483"/>
    </source>
</evidence>
<accession>A0A1X7LDE9</accession>
<proteinExistence type="inferred from homology"/>
<keyword evidence="11" id="KW-1185">Reference proteome</keyword>
<dbReference type="InterPro" id="IPR005907">
    <property type="entry name" value="G1P_thy_trans_s"/>
</dbReference>
<dbReference type="AlphaFoldDB" id="A0A1X7LDE9"/>
<keyword evidence="7" id="KW-0460">Magnesium</keyword>
<keyword evidence="4 10" id="KW-0808">Transferase</keyword>
<dbReference type="STRING" id="561720.SAMN06275492_1587"/>
<dbReference type="SUPFAM" id="SSF53448">
    <property type="entry name" value="Nucleotide-diphospho-sugar transferases"/>
    <property type="match status" value="1"/>
</dbReference>
<dbReference type="Proteomes" id="UP000193355">
    <property type="component" value="Unassembled WGS sequence"/>
</dbReference>
<sequence>MKGVILAGGKGTRLYPLTKTINKHLLPVGPEPMIYNPIRNMMVCGIKDVRIVTSSEHMGQMVGALGSGSDFGLNFSYSVQDEAKGIADALRLAEDFVGDDSVLVLLGDNVFEEPIGYLVENYMTKQKCSGARVLLVEVADPERFGVAALDEQNVVEIQEKPECPKSNYAVVGAYVYDKRVFDVIKHTKPSARGEYEITSVNNRYIELGALQYDFVSGGRWMDTGTFESYYDANRIMFEKHRREMGID</sequence>
<organism evidence="10 11">
    <name type="scientific">Dethiosulfovibrio salsuginis</name>
    <dbReference type="NCBI Taxonomy" id="561720"/>
    <lineage>
        <taxon>Bacteria</taxon>
        <taxon>Thermotogati</taxon>
        <taxon>Synergistota</taxon>
        <taxon>Synergistia</taxon>
        <taxon>Synergistales</taxon>
        <taxon>Dethiosulfovibrionaceae</taxon>
        <taxon>Dethiosulfovibrio</taxon>
    </lineage>
</organism>
<protein>
    <recommendedName>
        <fullName evidence="3">glucose-1-phosphate thymidylyltransferase</fullName>
        <ecNumber evidence="3">2.7.7.24</ecNumber>
    </recommendedName>
</protein>
<dbReference type="RefSeq" id="WP_085545727.1">
    <property type="nucleotide sequence ID" value="NZ_FXBB01000058.1"/>
</dbReference>
<dbReference type="PANTHER" id="PTHR43532:SF1">
    <property type="entry name" value="GLUCOSE-1-PHOSPHATE THYMIDYLYLTRANSFERASE 1"/>
    <property type="match status" value="1"/>
</dbReference>
<evidence type="ECO:0000256" key="3">
    <source>
        <dbReference type="ARBA" id="ARBA00012461"/>
    </source>
</evidence>
<comment type="cofactor">
    <cofactor evidence="1">
        <name>Mg(2+)</name>
        <dbReference type="ChEBI" id="CHEBI:18420"/>
    </cofactor>
</comment>
<dbReference type="OrthoDB" id="9803871at2"/>
<reference evidence="11" key="1">
    <citation type="submission" date="2017-04" db="EMBL/GenBank/DDBJ databases">
        <authorList>
            <person name="Varghese N."/>
            <person name="Submissions S."/>
        </authorList>
    </citation>
    <scope>NUCLEOTIDE SEQUENCE [LARGE SCALE GENOMIC DNA]</scope>
    <source>
        <strain evidence="11">USBA 82</strain>
    </source>
</reference>
<evidence type="ECO:0000256" key="5">
    <source>
        <dbReference type="ARBA" id="ARBA00022695"/>
    </source>
</evidence>
<dbReference type="GO" id="GO:0046872">
    <property type="term" value="F:metal ion binding"/>
    <property type="evidence" value="ECO:0007669"/>
    <property type="project" value="UniProtKB-KW"/>
</dbReference>